<dbReference type="KEGG" id="apuu:APUU_80812A"/>
<sequence length="332" mass="36327">MPPQTHHTPSPGTPPNASFTIGWICLQSLDTLPSREMLDQTYGRNPTTPRPADKNAYNLGRIGRNNIVMAVLPADKPGRKPSMAMASQIAADMKATFPNLKHGVLITTGSGIPSEHQDIRLGDVVVGTPDRNFKGVVRFQKDVGFEGVKQVKMGNTPYSGLLVNISNLLAADRKLGKASKFHEFLLTLFQHWYPERKEGHSYQGNSYDKLFDAGHGHVNSNDQHCVSCDPNKIIGREERKDSHPAVHLGTIASSDDPVADPGVRRLLEMKFGAKAIQVGAAGLGDEFPTLIICGIKDYADSHRNEHWDRYASAAAAAYARELLLPLGPLHQE</sequence>
<dbReference type="PANTHER" id="PTHR46082:SF11">
    <property type="entry name" value="AAA+ ATPASE DOMAIN-CONTAINING PROTEIN-RELATED"/>
    <property type="match status" value="1"/>
</dbReference>
<name>A0A7R7Y1M3_9EURO</name>
<evidence type="ECO:0000313" key="1">
    <source>
        <dbReference type="EMBL" id="BCS30509.1"/>
    </source>
</evidence>
<accession>A0A7R7Y1M3</accession>
<dbReference type="RefSeq" id="XP_041562695.1">
    <property type="nucleotide sequence ID" value="XM_041697134.1"/>
</dbReference>
<dbReference type="GO" id="GO:0009116">
    <property type="term" value="P:nucleoside metabolic process"/>
    <property type="evidence" value="ECO:0007669"/>
    <property type="project" value="InterPro"/>
</dbReference>
<dbReference type="InterPro" id="IPR035994">
    <property type="entry name" value="Nucleoside_phosphorylase_sf"/>
</dbReference>
<dbReference type="GeneID" id="64980506"/>
<dbReference type="Proteomes" id="UP000654913">
    <property type="component" value="Chromosome 8"/>
</dbReference>
<dbReference type="PANTHER" id="PTHR46082">
    <property type="entry name" value="ATP/GTP-BINDING PROTEIN-RELATED"/>
    <property type="match status" value="1"/>
</dbReference>
<gene>
    <name evidence="1" type="ORF">APUU_80812A</name>
</gene>
<dbReference type="SUPFAM" id="SSF53167">
    <property type="entry name" value="Purine and uridine phosphorylases"/>
    <property type="match status" value="1"/>
</dbReference>
<proteinExistence type="predicted"/>
<dbReference type="Gene3D" id="3.40.50.1580">
    <property type="entry name" value="Nucleoside phosphorylase domain"/>
    <property type="match status" value="1"/>
</dbReference>
<keyword evidence="2" id="KW-1185">Reference proteome</keyword>
<organism evidence="1 2">
    <name type="scientific">Aspergillus puulaauensis</name>
    <dbReference type="NCBI Taxonomy" id="1220207"/>
    <lineage>
        <taxon>Eukaryota</taxon>
        <taxon>Fungi</taxon>
        <taxon>Dikarya</taxon>
        <taxon>Ascomycota</taxon>
        <taxon>Pezizomycotina</taxon>
        <taxon>Eurotiomycetes</taxon>
        <taxon>Eurotiomycetidae</taxon>
        <taxon>Eurotiales</taxon>
        <taxon>Aspergillaceae</taxon>
        <taxon>Aspergillus</taxon>
    </lineage>
</organism>
<dbReference type="AlphaFoldDB" id="A0A7R7Y1M3"/>
<dbReference type="EMBL" id="AP024450">
    <property type="protein sequence ID" value="BCS30509.1"/>
    <property type="molecule type" value="Genomic_DNA"/>
</dbReference>
<reference evidence="1" key="2">
    <citation type="submission" date="2021-02" db="EMBL/GenBank/DDBJ databases">
        <title>Aspergillus puulaauensis MK2 genome sequence.</title>
        <authorList>
            <person name="Futagami T."/>
            <person name="Mori K."/>
            <person name="Kadooka C."/>
            <person name="Tanaka T."/>
        </authorList>
    </citation>
    <scope>NUCLEOTIDE SEQUENCE</scope>
    <source>
        <strain evidence="1">MK2</strain>
    </source>
</reference>
<protein>
    <recommendedName>
        <fullName evidence="3">Nucleoside phosphorylase domain-containing protein</fullName>
    </recommendedName>
</protein>
<dbReference type="InterPro" id="IPR053137">
    <property type="entry name" value="NLR-like"/>
</dbReference>
<dbReference type="OrthoDB" id="4451119at2759"/>
<evidence type="ECO:0008006" key="3">
    <source>
        <dbReference type="Google" id="ProtNLM"/>
    </source>
</evidence>
<dbReference type="GO" id="GO:0003824">
    <property type="term" value="F:catalytic activity"/>
    <property type="evidence" value="ECO:0007669"/>
    <property type="project" value="InterPro"/>
</dbReference>
<reference evidence="1" key="1">
    <citation type="submission" date="2021-01" db="EMBL/GenBank/DDBJ databases">
        <authorList>
            <consortium name="Aspergillus puulaauensis MK2 genome sequencing consortium"/>
            <person name="Kazuki M."/>
            <person name="Futagami T."/>
        </authorList>
    </citation>
    <scope>NUCLEOTIDE SEQUENCE</scope>
    <source>
        <strain evidence="1">MK2</strain>
    </source>
</reference>
<evidence type="ECO:0000313" key="2">
    <source>
        <dbReference type="Proteomes" id="UP000654913"/>
    </source>
</evidence>